<keyword evidence="4" id="KW-0256">Endoplasmic reticulum</keyword>
<comment type="caution">
    <text evidence="12">The sequence shown here is derived from an EMBL/GenBank/DDBJ whole genome shotgun (WGS) entry which is preliminary data.</text>
</comment>
<dbReference type="InterPro" id="IPR031468">
    <property type="entry name" value="SMP_LBD"/>
</dbReference>
<feature type="compositionally biased region" description="Basic and acidic residues" evidence="9">
    <location>
        <begin position="128"/>
        <end position="144"/>
    </location>
</feature>
<organism evidence="12 13">
    <name type="scientific">Triparma strigata</name>
    <dbReference type="NCBI Taxonomy" id="1606541"/>
    <lineage>
        <taxon>Eukaryota</taxon>
        <taxon>Sar</taxon>
        <taxon>Stramenopiles</taxon>
        <taxon>Ochrophyta</taxon>
        <taxon>Bolidophyceae</taxon>
        <taxon>Parmales</taxon>
        <taxon>Triparmaceae</taxon>
        <taxon>Triparma</taxon>
    </lineage>
</organism>
<evidence type="ECO:0000256" key="7">
    <source>
        <dbReference type="ARBA" id="ARBA00023121"/>
    </source>
</evidence>
<feature type="region of interest" description="Disordered" evidence="9">
    <location>
        <begin position="71"/>
        <end position="144"/>
    </location>
</feature>
<dbReference type="InterPro" id="IPR019411">
    <property type="entry name" value="MMM1_dom"/>
</dbReference>
<keyword evidence="7" id="KW-0446">Lipid-binding</keyword>
<feature type="compositionally biased region" description="Gly residues" evidence="9">
    <location>
        <begin position="837"/>
        <end position="851"/>
    </location>
</feature>
<evidence type="ECO:0000256" key="10">
    <source>
        <dbReference type="SAM" id="Phobius"/>
    </source>
</evidence>
<feature type="compositionally biased region" description="Acidic residues" evidence="9">
    <location>
        <begin position="215"/>
        <end position="224"/>
    </location>
</feature>
<gene>
    <name evidence="12" type="ORF">TrST_g6409</name>
</gene>
<accession>A0A9W7BS86</accession>
<keyword evidence="6" id="KW-0445">Lipid transport</keyword>
<dbReference type="OrthoDB" id="5599157at2759"/>
<feature type="compositionally biased region" description="Basic and acidic residues" evidence="9">
    <location>
        <begin position="748"/>
        <end position="773"/>
    </location>
</feature>
<feature type="compositionally biased region" description="Acidic residues" evidence="9">
    <location>
        <begin position="879"/>
        <end position="920"/>
    </location>
</feature>
<dbReference type="Pfam" id="PF10296">
    <property type="entry name" value="MMM1"/>
    <property type="match status" value="1"/>
</dbReference>
<feature type="compositionally biased region" description="Polar residues" evidence="9">
    <location>
        <begin position="76"/>
        <end position="93"/>
    </location>
</feature>
<dbReference type="AlphaFoldDB" id="A0A9W7BS86"/>
<feature type="region of interest" description="Disordered" evidence="9">
    <location>
        <begin position="213"/>
        <end position="253"/>
    </location>
</feature>
<evidence type="ECO:0000256" key="6">
    <source>
        <dbReference type="ARBA" id="ARBA00023055"/>
    </source>
</evidence>
<evidence type="ECO:0000256" key="4">
    <source>
        <dbReference type="ARBA" id="ARBA00022824"/>
    </source>
</evidence>
<keyword evidence="3 10" id="KW-0812">Transmembrane</keyword>
<sequence length="995" mass="109578">MLPHAIIGLWEAASWVSGFISGLFFFGLCLFGLMIKWPTSEERAEMLNEFEESRLPKVAKAMVSELLDDGRRSETESVAASTTLRRKSSTVSNEELHSDVFGDSLEKEKKDRSASPSSGTENPGPDSVGRERSPSEDEQEKVERARLEAERVYNDLSFISNMSKTWAKQVGPNALKFLAEFVRVHKSYENNLKTLAQAAETISAICDTSIKVASEEDGGGDEGDADRSPKIKKRKGKQPPPPSPSSLANSHDNSESIGWGAISYCLMTAATEHGQMAKTVSESIQKKYQHLQMEQSHLQSRVEDETASALKKRSEAKYALEQSRDRKAKAQAAVEQLLSKVADSSAPTAPKTSTMSGLIKKIGASREVNENKATDQSKKLFKKLQECEIEVKAAEFHLEDMISKTSKKLPVFLEDLKLLSTTKAAGVKGLMRELADALMLNTTNTHESSRRLIADIESDSSLGGGFEVLVAEGENAAKAGKFDMHSESLCALIAMKPSALNPETTNKLKEAREAGNIQIESAMWLNAFMGRVYRDASSSHKFQNHFQDLMSRVMNKGKKPRYVGSFKVKDLRLGQVPPIVKNARYVHPSAMTGADLEHDAAVDMDIMYRGSASQGSDVISFQIETKIWMSKTVFVPIQVTFKLVELSGLLRIGVRKEKSFLSFLSNPHIKFNVKSEIGHSLYLKDAPFVERKIVSLVKKAIEKKLVWPSVMKIKLLWPKTWHPDLRGVPDDPESWGKSKAEYEEFLKEKKEKEKKEEEKQKVAQKEEEEKNAIRESAGVGSEGAKERGDSLDSTGVPPAPPPLASPTNSRASPSTQLWRKFSEFRLSQRMSSLDSKGGLGVSKGALAGAGGAKSRSNTEPDEEVMNKWLETKDKPSFMDSDDEDDDDSEDGSDEEEDEEDGSDEEEDFSDDDMMSDEEAEGVGGKSKGRAGSFVKAASRNLDRKLSGGNLEAAVKKKTPSSHLVEDSGLHVDEGELVGINIGIDANARGREDEAS</sequence>
<name>A0A9W7BS86_9STRA</name>
<evidence type="ECO:0000256" key="2">
    <source>
        <dbReference type="ARBA" id="ARBA00022448"/>
    </source>
</evidence>
<dbReference type="PROSITE" id="PS51847">
    <property type="entry name" value="SMP"/>
    <property type="match status" value="1"/>
</dbReference>
<evidence type="ECO:0000259" key="11">
    <source>
        <dbReference type="PROSITE" id="PS51847"/>
    </source>
</evidence>
<dbReference type="PANTHER" id="PTHR13466">
    <property type="entry name" value="TEX2 PROTEIN-RELATED"/>
    <property type="match status" value="1"/>
</dbReference>
<keyword evidence="13" id="KW-1185">Reference proteome</keyword>
<dbReference type="Gene3D" id="1.20.1270.60">
    <property type="entry name" value="Arfaptin homology (AH) domain/BAR domain"/>
    <property type="match status" value="1"/>
</dbReference>
<evidence type="ECO:0000256" key="9">
    <source>
        <dbReference type="SAM" id="MobiDB-lite"/>
    </source>
</evidence>
<evidence type="ECO:0000256" key="1">
    <source>
        <dbReference type="ARBA" id="ARBA00004586"/>
    </source>
</evidence>
<dbReference type="GO" id="GO:0005789">
    <property type="term" value="C:endoplasmic reticulum membrane"/>
    <property type="evidence" value="ECO:0007669"/>
    <property type="project" value="UniProtKB-SubCell"/>
</dbReference>
<keyword evidence="5 10" id="KW-1133">Transmembrane helix</keyword>
<feature type="compositionally biased region" description="Basic and acidic residues" evidence="9">
    <location>
        <begin position="94"/>
        <end position="113"/>
    </location>
</feature>
<feature type="transmembrane region" description="Helical" evidence="10">
    <location>
        <begin position="12"/>
        <end position="35"/>
    </location>
</feature>
<dbReference type="InterPro" id="IPR027267">
    <property type="entry name" value="AH/BAR_dom_sf"/>
</dbReference>
<feature type="region of interest" description="Disordered" evidence="9">
    <location>
        <begin position="748"/>
        <end position="816"/>
    </location>
</feature>
<evidence type="ECO:0000313" key="12">
    <source>
        <dbReference type="EMBL" id="GMH95667.1"/>
    </source>
</evidence>
<proteinExistence type="predicted"/>
<comment type="subcellular location">
    <subcellularLocation>
        <location evidence="1">Endoplasmic reticulum membrane</location>
    </subcellularLocation>
</comment>
<feature type="compositionally biased region" description="Polar residues" evidence="9">
    <location>
        <begin position="807"/>
        <end position="816"/>
    </location>
</feature>
<dbReference type="GO" id="GO:0008289">
    <property type="term" value="F:lipid binding"/>
    <property type="evidence" value="ECO:0007669"/>
    <property type="project" value="UniProtKB-KW"/>
</dbReference>
<feature type="domain" description="SMP-LTD" evidence="11">
    <location>
        <begin position="518"/>
        <end position="716"/>
    </location>
</feature>
<dbReference type="Proteomes" id="UP001165085">
    <property type="component" value="Unassembled WGS sequence"/>
</dbReference>
<evidence type="ECO:0000256" key="5">
    <source>
        <dbReference type="ARBA" id="ARBA00022989"/>
    </source>
</evidence>
<keyword evidence="8 10" id="KW-0472">Membrane</keyword>
<keyword evidence="2" id="KW-0813">Transport</keyword>
<dbReference type="SUPFAM" id="SSF103657">
    <property type="entry name" value="BAR/IMD domain-like"/>
    <property type="match status" value="1"/>
</dbReference>
<feature type="region of interest" description="Disordered" evidence="9">
    <location>
        <begin position="829"/>
        <end position="969"/>
    </location>
</feature>
<evidence type="ECO:0000313" key="13">
    <source>
        <dbReference type="Proteomes" id="UP001165085"/>
    </source>
</evidence>
<dbReference type="EMBL" id="BRXY01000448">
    <property type="protein sequence ID" value="GMH95667.1"/>
    <property type="molecule type" value="Genomic_DNA"/>
</dbReference>
<evidence type="ECO:0000256" key="8">
    <source>
        <dbReference type="ARBA" id="ARBA00023136"/>
    </source>
</evidence>
<protein>
    <recommendedName>
        <fullName evidence="11">SMP-LTD domain-containing protein</fullName>
    </recommendedName>
</protein>
<dbReference type="GO" id="GO:0006869">
    <property type="term" value="P:lipid transport"/>
    <property type="evidence" value="ECO:0007669"/>
    <property type="project" value="UniProtKB-KW"/>
</dbReference>
<reference evidence="13" key="1">
    <citation type="journal article" date="2023" name="Commun. Biol.">
        <title>Genome analysis of Parmales, the sister group of diatoms, reveals the evolutionary specialization of diatoms from phago-mixotrophs to photoautotrophs.</title>
        <authorList>
            <person name="Ban H."/>
            <person name="Sato S."/>
            <person name="Yoshikawa S."/>
            <person name="Yamada K."/>
            <person name="Nakamura Y."/>
            <person name="Ichinomiya M."/>
            <person name="Sato N."/>
            <person name="Blanc-Mathieu R."/>
            <person name="Endo H."/>
            <person name="Kuwata A."/>
            <person name="Ogata H."/>
        </authorList>
    </citation>
    <scope>NUCLEOTIDE SEQUENCE [LARGE SCALE GENOMIC DNA]</scope>
    <source>
        <strain evidence="13">NIES 3701</strain>
    </source>
</reference>
<evidence type="ECO:0000256" key="3">
    <source>
        <dbReference type="ARBA" id="ARBA00022692"/>
    </source>
</evidence>